<organism evidence="1 2">
    <name type="scientific">Tumebacillus avium</name>
    <dbReference type="NCBI Taxonomy" id="1903704"/>
    <lineage>
        <taxon>Bacteria</taxon>
        <taxon>Bacillati</taxon>
        <taxon>Bacillota</taxon>
        <taxon>Bacilli</taxon>
        <taxon>Bacillales</taxon>
        <taxon>Alicyclobacillaceae</taxon>
        <taxon>Tumebacillus</taxon>
    </lineage>
</organism>
<dbReference type="EMBL" id="CP021434">
    <property type="protein sequence ID" value="ARU61875.1"/>
    <property type="molecule type" value="Genomic_DNA"/>
</dbReference>
<protein>
    <submittedName>
        <fullName evidence="1">Uncharacterized protein</fullName>
    </submittedName>
</protein>
<evidence type="ECO:0000313" key="2">
    <source>
        <dbReference type="Proteomes" id="UP000195437"/>
    </source>
</evidence>
<gene>
    <name evidence="1" type="ORF">CBW65_13165</name>
</gene>
<proteinExistence type="predicted"/>
<dbReference type="RefSeq" id="WP_087457245.1">
    <property type="nucleotide sequence ID" value="NZ_CP021434.1"/>
</dbReference>
<reference evidence="2" key="1">
    <citation type="submission" date="2017-05" db="EMBL/GenBank/DDBJ databases">
        <authorList>
            <person name="Sung H."/>
        </authorList>
    </citation>
    <scope>NUCLEOTIDE SEQUENCE [LARGE SCALE GENOMIC DNA]</scope>
    <source>
        <strain evidence="2">AR23208</strain>
    </source>
</reference>
<dbReference type="Proteomes" id="UP000195437">
    <property type="component" value="Chromosome"/>
</dbReference>
<name>A0A1Y0IR01_9BACL</name>
<keyword evidence="2" id="KW-1185">Reference proteome</keyword>
<dbReference type="AlphaFoldDB" id="A0A1Y0IR01"/>
<evidence type="ECO:0000313" key="1">
    <source>
        <dbReference type="EMBL" id="ARU61875.1"/>
    </source>
</evidence>
<sequence>MRFSRAELLEIITPHVLRTLVRLHAAKGKVVTADELSQAGLSEAEQRALIQTRRLEETEPGVYGVNLNV</sequence>
<dbReference type="OrthoDB" id="2382205at2"/>
<accession>A0A1Y0IR01</accession>
<dbReference type="KEGG" id="tum:CBW65_13165"/>